<keyword evidence="17" id="KW-1185">Reference proteome</keyword>
<keyword evidence="5" id="KW-0808">Transferase</keyword>
<dbReference type="SMART" id="SM00220">
    <property type="entry name" value="S_TKc"/>
    <property type="match status" value="1"/>
</dbReference>
<accession>A0A6A3B0Y7</accession>
<gene>
    <name evidence="16" type="ORF">F3Y22_tig00110332pilonHSYRG00743</name>
</gene>
<evidence type="ECO:0000259" key="15">
    <source>
        <dbReference type="PROSITE" id="PS50011"/>
    </source>
</evidence>
<reference evidence="16" key="1">
    <citation type="submission" date="2019-09" db="EMBL/GenBank/DDBJ databases">
        <title>Draft genome information of white flower Hibiscus syriacus.</title>
        <authorList>
            <person name="Kim Y.-M."/>
        </authorList>
    </citation>
    <scope>NUCLEOTIDE SEQUENCE [LARGE SCALE GENOMIC DNA]</scope>
    <source>
        <strain evidence="16">YM2019G1</strain>
    </source>
</reference>
<name>A0A6A3B0Y7_HIBSY</name>
<dbReference type="EC" id="2.7.11.1" evidence="3"/>
<dbReference type="FunFam" id="3.30.310.80:FF:000005">
    <property type="entry name" value="Non-specific serine/threonine protein kinase"/>
    <property type="match status" value="1"/>
</dbReference>
<dbReference type="Gene3D" id="3.30.200.20">
    <property type="entry name" value="Phosphorylase Kinase, domain 1"/>
    <property type="match status" value="1"/>
</dbReference>
<evidence type="ECO:0000256" key="7">
    <source>
        <dbReference type="ARBA" id="ARBA00022777"/>
    </source>
</evidence>
<organism evidence="16 17">
    <name type="scientific">Hibiscus syriacus</name>
    <name type="common">Rose of Sharon</name>
    <dbReference type="NCBI Taxonomy" id="106335"/>
    <lineage>
        <taxon>Eukaryota</taxon>
        <taxon>Viridiplantae</taxon>
        <taxon>Streptophyta</taxon>
        <taxon>Embryophyta</taxon>
        <taxon>Tracheophyta</taxon>
        <taxon>Spermatophyta</taxon>
        <taxon>Magnoliopsida</taxon>
        <taxon>eudicotyledons</taxon>
        <taxon>Gunneridae</taxon>
        <taxon>Pentapetalae</taxon>
        <taxon>rosids</taxon>
        <taxon>malvids</taxon>
        <taxon>Malvales</taxon>
        <taxon>Malvaceae</taxon>
        <taxon>Malvoideae</taxon>
        <taxon>Hibiscus</taxon>
    </lineage>
</organism>
<proteinExistence type="inferred from homology"/>
<dbReference type="AlphaFoldDB" id="A0A6A3B0Y7"/>
<evidence type="ECO:0000256" key="12">
    <source>
        <dbReference type="ARBA" id="ARBA00058225"/>
    </source>
</evidence>
<dbReference type="CDD" id="cd12195">
    <property type="entry name" value="CIPK_C"/>
    <property type="match status" value="1"/>
</dbReference>
<dbReference type="GO" id="GO:0004674">
    <property type="term" value="F:protein serine/threonine kinase activity"/>
    <property type="evidence" value="ECO:0007669"/>
    <property type="project" value="UniProtKB-KW"/>
</dbReference>
<comment type="catalytic activity">
    <reaction evidence="11">
        <text>L-seryl-[protein] + ATP = O-phospho-L-seryl-[protein] + ADP + H(+)</text>
        <dbReference type="Rhea" id="RHEA:17989"/>
        <dbReference type="Rhea" id="RHEA-COMP:9863"/>
        <dbReference type="Rhea" id="RHEA-COMP:11604"/>
        <dbReference type="ChEBI" id="CHEBI:15378"/>
        <dbReference type="ChEBI" id="CHEBI:29999"/>
        <dbReference type="ChEBI" id="CHEBI:30616"/>
        <dbReference type="ChEBI" id="CHEBI:83421"/>
        <dbReference type="ChEBI" id="CHEBI:456216"/>
        <dbReference type="EC" id="2.7.11.1"/>
    </reaction>
</comment>
<evidence type="ECO:0000256" key="2">
    <source>
        <dbReference type="ARBA" id="ARBA00006234"/>
    </source>
</evidence>
<dbReference type="GO" id="GO:0007165">
    <property type="term" value="P:signal transduction"/>
    <property type="evidence" value="ECO:0007669"/>
    <property type="project" value="TreeGrafter"/>
</dbReference>
<evidence type="ECO:0000256" key="3">
    <source>
        <dbReference type="ARBA" id="ARBA00012513"/>
    </source>
</evidence>
<evidence type="ECO:0000256" key="9">
    <source>
        <dbReference type="ARBA" id="ARBA00023211"/>
    </source>
</evidence>
<dbReference type="FunFam" id="3.30.200.20:FF:000042">
    <property type="entry name" value="Aurora kinase A"/>
    <property type="match status" value="1"/>
</dbReference>
<dbReference type="PANTHER" id="PTHR43895:SF79">
    <property type="entry name" value="NON-SPECIFIC SERINE_THREONINE PROTEIN KINASE"/>
    <property type="match status" value="1"/>
</dbReference>
<dbReference type="InterPro" id="IPR017441">
    <property type="entry name" value="Protein_kinase_ATP_BS"/>
</dbReference>
<dbReference type="InterPro" id="IPR011009">
    <property type="entry name" value="Kinase-like_dom_sf"/>
</dbReference>
<dbReference type="InterPro" id="IPR000719">
    <property type="entry name" value="Prot_kinase_dom"/>
</dbReference>
<evidence type="ECO:0000256" key="11">
    <source>
        <dbReference type="ARBA" id="ARBA00048679"/>
    </source>
</evidence>
<evidence type="ECO:0000256" key="5">
    <source>
        <dbReference type="ARBA" id="ARBA00022679"/>
    </source>
</evidence>
<keyword evidence="7 16" id="KW-0418">Kinase</keyword>
<keyword evidence="8 13" id="KW-0067">ATP-binding</keyword>
<evidence type="ECO:0000256" key="4">
    <source>
        <dbReference type="ARBA" id="ARBA00022527"/>
    </source>
</evidence>
<dbReference type="SUPFAM" id="SSF56112">
    <property type="entry name" value="Protein kinase-like (PK-like)"/>
    <property type="match status" value="1"/>
</dbReference>
<keyword evidence="9" id="KW-0464">Manganese</keyword>
<sequence>MHKYEFGKLLGQGNFGKVYYVKHIETRQSVAIKVIEKEKIQKVGMIDQTKKEISSMSLVKHPNILELYEGSGEWELREDIARKYFHQLISAVDFCHRRGIYHRDLKPENLLLDENGTLDVLDFGLSALETDDEKKKKEVHLTSVHGASDITSKLKDTAQQLKFKIKKEDGGLLKIEKSRKGQKGSLVIDAEIFEVTPSFHLVEMKKSSGDSLEFKSMLQEDVRPALKDIVWSWQ</sequence>
<dbReference type="Gene3D" id="3.30.310.80">
    <property type="entry name" value="Kinase associated domain 1, KA1"/>
    <property type="match status" value="1"/>
</dbReference>
<comment type="similarity">
    <text evidence="2">Belongs to the protein kinase superfamily. CAMK Ser/Thr protein kinase family. SNF1 subfamily.</text>
</comment>
<dbReference type="GO" id="GO:0005524">
    <property type="term" value="F:ATP binding"/>
    <property type="evidence" value="ECO:0007669"/>
    <property type="project" value="UniProtKB-UniRule"/>
</dbReference>
<dbReference type="PROSITE" id="PS00107">
    <property type="entry name" value="PROTEIN_KINASE_ATP"/>
    <property type="match status" value="1"/>
</dbReference>
<comment type="cofactor">
    <cofactor evidence="1">
        <name>Mn(2+)</name>
        <dbReference type="ChEBI" id="CHEBI:29035"/>
    </cofactor>
</comment>
<feature type="binding site" evidence="13">
    <location>
        <position position="33"/>
    </location>
    <ligand>
        <name>ATP</name>
        <dbReference type="ChEBI" id="CHEBI:30616"/>
    </ligand>
</feature>
<dbReference type="EMBL" id="VEPZ02000937">
    <property type="protein sequence ID" value="KAE8709015.1"/>
    <property type="molecule type" value="Genomic_DNA"/>
</dbReference>
<evidence type="ECO:0000256" key="10">
    <source>
        <dbReference type="ARBA" id="ARBA00047899"/>
    </source>
</evidence>
<dbReference type="InterPro" id="IPR008271">
    <property type="entry name" value="Ser/Thr_kinase_AS"/>
</dbReference>
<dbReference type="PROSITE" id="PS50011">
    <property type="entry name" value="PROTEIN_KINASE_DOM"/>
    <property type="match status" value="1"/>
</dbReference>
<keyword evidence="6 13" id="KW-0547">Nucleotide-binding</keyword>
<evidence type="ECO:0000256" key="6">
    <source>
        <dbReference type="ARBA" id="ARBA00022741"/>
    </source>
</evidence>
<dbReference type="PANTHER" id="PTHR43895">
    <property type="entry name" value="CALCIUM/CALMODULIN-DEPENDENT PROTEIN KINASE KINASE-RELATED"/>
    <property type="match status" value="1"/>
</dbReference>
<comment type="caution">
    <text evidence="16">The sequence shown here is derived from an EMBL/GenBank/DDBJ whole genome shotgun (WGS) entry which is preliminary data.</text>
</comment>
<evidence type="ECO:0000256" key="13">
    <source>
        <dbReference type="PROSITE-ProRule" id="PRU10141"/>
    </source>
</evidence>
<dbReference type="PROSITE" id="PS00108">
    <property type="entry name" value="PROTEIN_KINASE_ST"/>
    <property type="match status" value="1"/>
</dbReference>
<evidence type="ECO:0000256" key="14">
    <source>
        <dbReference type="RuleBase" id="RU000304"/>
    </source>
</evidence>
<keyword evidence="4 14" id="KW-0723">Serine/threonine-protein kinase</keyword>
<dbReference type="Proteomes" id="UP000436088">
    <property type="component" value="Unassembled WGS sequence"/>
</dbReference>
<feature type="domain" description="Protein kinase" evidence="15">
    <location>
        <begin position="4"/>
        <end position="234"/>
    </location>
</feature>
<dbReference type="Pfam" id="PF00069">
    <property type="entry name" value="Pkinase"/>
    <property type="match status" value="2"/>
</dbReference>
<evidence type="ECO:0000256" key="8">
    <source>
        <dbReference type="ARBA" id="ARBA00022840"/>
    </source>
</evidence>
<comment type="function">
    <text evidence="12">CIPK serine-threonine protein kinases interact with CBL proteins. Binding of a CBL protein to the regulatory NAF domain of CIPK protein lead to the activation of the kinase in a calcium-dependent manner.</text>
</comment>
<evidence type="ECO:0000313" key="16">
    <source>
        <dbReference type="EMBL" id="KAE8709015.1"/>
    </source>
</evidence>
<comment type="catalytic activity">
    <reaction evidence="10">
        <text>L-threonyl-[protein] + ATP = O-phospho-L-threonyl-[protein] + ADP + H(+)</text>
        <dbReference type="Rhea" id="RHEA:46608"/>
        <dbReference type="Rhea" id="RHEA-COMP:11060"/>
        <dbReference type="Rhea" id="RHEA-COMP:11605"/>
        <dbReference type="ChEBI" id="CHEBI:15378"/>
        <dbReference type="ChEBI" id="CHEBI:30013"/>
        <dbReference type="ChEBI" id="CHEBI:30616"/>
        <dbReference type="ChEBI" id="CHEBI:61977"/>
        <dbReference type="ChEBI" id="CHEBI:456216"/>
        <dbReference type="EC" id="2.7.11.1"/>
    </reaction>
</comment>
<protein>
    <recommendedName>
        <fullName evidence="3">non-specific serine/threonine protein kinase</fullName>
        <ecNumber evidence="3">2.7.11.1</ecNumber>
    </recommendedName>
</protein>
<evidence type="ECO:0000313" key="17">
    <source>
        <dbReference type="Proteomes" id="UP000436088"/>
    </source>
</evidence>
<evidence type="ECO:0000256" key="1">
    <source>
        <dbReference type="ARBA" id="ARBA00001936"/>
    </source>
</evidence>